<dbReference type="InterPro" id="IPR032675">
    <property type="entry name" value="LRR_dom_sf"/>
</dbReference>
<dbReference type="GO" id="GO:0051707">
    <property type="term" value="P:response to other organism"/>
    <property type="evidence" value="ECO:0007669"/>
    <property type="project" value="UniProtKB-ARBA"/>
</dbReference>
<keyword evidence="5" id="KW-0611">Plant defense</keyword>
<organism evidence="13 14">
    <name type="scientific">Urochloa decumbens</name>
    <dbReference type="NCBI Taxonomy" id="240449"/>
    <lineage>
        <taxon>Eukaryota</taxon>
        <taxon>Viridiplantae</taxon>
        <taxon>Streptophyta</taxon>
        <taxon>Embryophyta</taxon>
        <taxon>Tracheophyta</taxon>
        <taxon>Spermatophyta</taxon>
        <taxon>Magnoliopsida</taxon>
        <taxon>Liliopsida</taxon>
        <taxon>Poales</taxon>
        <taxon>Poaceae</taxon>
        <taxon>PACMAD clade</taxon>
        <taxon>Panicoideae</taxon>
        <taxon>Panicodae</taxon>
        <taxon>Paniceae</taxon>
        <taxon>Melinidinae</taxon>
        <taxon>Urochloa</taxon>
    </lineage>
</organism>
<dbReference type="InterPro" id="IPR002182">
    <property type="entry name" value="NB-ARC"/>
</dbReference>
<evidence type="ECO:0000256" key="8">
    <source>
        <dbReference type="SAM" id="MobiDB-lite"/>
    </source>
</evidence>
<keyword evidence="14" id="KW-1185">Reference proteome</keyword>
<feature type="compositionally biased region" description="Low complexity" evidence="8">
    <location>
        <begin position="67"/>
        <end position="82"/>
    </location>
</feature>
<evidence type="ECO:0000259" key="9">
    <source>
        <dbReference type="Pfam" id="PF00931"/>
    </source>
</evidence>
<dbReference type="InterPro" id="IPR042197">
    <property type="entry name" value="Apaf_helical"/>
</dbReference>
<feature type="domain" description="NB-ARC" evidence="9">
    <location>
        <begin position="217"/>
        <end position="384"/>
    </location>
</feature>
<dbReference type="PANTHER" id="PTHR36766:SF36">
    <property type="entry name" value="AAA+ ATPASE DOMAIN-CONTAINING PROTEIN"/>
    <property type="match status" value="1"/>
</dbReference>
<gene>
    <name evidence="13" type="ORF">URODEC1_LOCUS55527</name>
</gene>
<protein>
    <submittedName>
        <fullName evidence="13">Uncharacterized protein</fullName>
    </submittedName>
</protein>
<dbReference type="Gene3D" id="3.80.10.10">
    <property type="entry name" value="Ribonuclease Inhibitor"/>
    <property type="match status" value="2"/>
</dbReference>
<feature type="domain" description="Disease resistance R13L4/SHOC-2-like LRR" evidence="12">
    <location>
        <begin position="587"/>
        <end position="946"/>
    </location>
</feature>
<sequence length="1010" mass="114499">MAAVLDALAPYVLKLITDMAEEEVSMLLGVSGEITKLPKMIWSARAPLPVPANEEKRRTGASGGRWAGRSPARSPAAGAAVEGRGRGELRRRGSDGKIRRRWGRRRRRRRRAADNMESIKAFLTDAERRRITDQSVQRWARKLKDAMYDATDILYLCQLEADKRSQRLEDIYKEADRFKFNIGLGYNPEPRKLSDAGLRMSSEFNESAIVGEKIEKDTMELAHVLINDDKLSIKVVSIVGAGGMGKTTLAQKIFKEKIIQEHFKVKIWLSITQYFEEGDLLRTAIEHTGGDHGGKQDKSLLMRTLTDILSKDKFFLVMDDVWSEKACNNVLKVPILNASHKQRGSRVLVTTRLEDLVPRMQASYYQHHISPLNEEDAWSLLEKQLPLQTNQVVGIDHLKDVGMKIIKKCGGLPLAIKVMGGLLSMRSQSQHEWEAVLNHRAWSVTGLPKELDNRLYMSYEDLSPQGFIQPRHGSSSREDQLEDIANEYYRDLIMRNLIEPKEGFTANGYQCTMHDVVRSFAQFMAREESLIIQDEQAPSSSSHGLLRRLSIASTKSVPEWGFLEMQKSLRTLIINHSIDIKPNDSLCSLSSSLRVLLIRGNGYCDRLVDSICQCKQLRYLHLENTDISRLPQEIYRIKFLQHIVLRGFRNLENLPRSILELVHLRTLDLQTSNVKNILIPKGFGGLTNLRLLCGFPVHMDMDKDGAWCSLEEIGPLSQLRYLSVYGLDNVSPSSLAEKSRISSKKHLIYMELNWSSSKEIMGSWDDEAEKKLQQREAEEVIDKLCPPPCVQDVRINGYFGCMLPNWMMITATTAFKSLRYLGLQDLPCCTKLPDGLCRLPSLEGLGITNAPAISSIGFEFQASTATSAAFPSLARLVLDGLCEWEEWHWEEHAVDAIAGTTGMPGLKKLTIINCKLSGLPPGLANSERKTLRQLKLQNLSNLTYVENFPSIVELDIFNCPMLKRINGLSRLQKIGIIDCPNLVCWKESHHLTVWSWRTAPWRHFLDTYEM</sequence>
<feature type="compositionally biased region" description="Basic and acidic residues" evidence="8">
    <location>
        <begin position="83"/>
        <end position="97"/>
    </location>
</feature>
<dbReference type="InterPro" id="IPR027417">
    <property type="entry name" value="P-loop_NTPase"/>
</dbReference>
<evidence type="ECO:0000259" key="10">
    <source>
        <dbReference type="Pfam" id="PF18052"/>
    </source>
</evidence>
<dbReference type="SUPFAM" id="SSF52540">
    <property type="entry name" value="P-loop containing nucleoside triphosphate hydrolases"/>
    <property type="match status" value="1"/>
</dbReference>
<dbReference type="Gene3D" id="1.20.5.4130">
    <property type="match status" value="1"/>
</dbReference>
<evidence type="ECO:0000256" key="3">
    <source>
        <dbReference type="ARBA" id="ARBA00022737"/>
    </source>
</evidence>
<evidence type="ECO:0000313" key="13">
    <source>
        <dbReference type="EMBL" id="CAL4980139.1"/>
    </source>
</evidence>
<proteinExistence type="inferred from homology"/>
<dbReference type="Gene3D" id="1.10.8.430">
    <property type="entry name" value="Helical domain of apoptotic protease-activating factors"/>
    <property type="match status" value="1"/>
</dbReference>
<dbReference type="Pfam" id="PF18052">
    <property type="entry name" value="Rx_N"/>
    <property type="match status" value="1"/>
</dbReference>
<dbReference type="Pfam" id="PF00931">
    <property type="entry name" value="NB-ARC"/>
    <property type="match status" value="1"/>
</dbReference>
<evidence type="ECO:0000313" key="14">
    <source>
        <dbReference type="Proteomes" id="UP001497457"/>
    </source>
</evidence>
<keyword evidence="4" id="KW-0547">Nucleotide-binding</keyword>
<accession>A0ABC9AP05</accession>
<dbReference type="GO" id="GO:0006952">
    <property type="term" value="P:defense response"/>
    <property type="evidence" value="ECO:0007669"/>
    <property type="project" value="UniProtKB-KW"/>
</dbReference>
<dbReference type="GO" id="GO:0005524">
    <property type="term" value="F:ATP binding"/>
    <property type="evidence" value="ECO:0007669"/>
    <property type="project" value="UniProtKB-KW"/>
</dbReference>
<evidence type="ECO:0000256" key="2">
    <source>
        <dbReference type="ARBA" id="ARBA00022614"/>
    </source>
</evidence>
<evidence type="ECO:0000256" key="7">
    <source>
        <dbReference type="ARBA" id="ARBA00023054"/>
    </source>
</evidence>
<dbReference type="AlphaFoldDB" id="A0ABC9AP05"/>
<dbReference type="Gene3D" id="3.40.50.300">
    <property type="entry name" value="P-loop containing nucleotide triphosphate hydrolases"/>
    <property type="match status" value="1"/>
</dbReference>
<evidence type="ECO:0000256" key="5">
    <source>
        <dbReference type="ARBA" id="ARBA00022821"/>
    </source>
</evidence>
<dbReference type="EMBL" id="OZ075131">
    <property type="protein sequence ID" value="CAL4980139.1"/>
    <property type="molecule type" value="Genomic_DNA"/>
</dbReference>
<evidence type="ECO:0000259" key="12">
    <source>
        <dbReference type="Pfam" id="PF23598"/>
    </source>
</evidence>
<dbReference type="PANTHER" id="PTHR36766">
    <property type="entry name" value="PLANT BROAD-SPECTRUM MILDEW RESISTANCE PROTEIN RPW8"/>
    <property type="match status" value="1"/>
</dbReference>
<dbReference type="SUPFAM" id="SSF52058">
    <property type="entry name" value="L domain-like"/>
    <property type="match status" value="1"/>
</dbReference>
<feature type="compositionally biased region" description="Basic residues" evidence="8">
    <location>
        <begin position="98"/>
        <end position="110"/>
    </location>
</feature>
<keyword evidence="6" id="KW-0067">ATP-binding</keyword>
<evidence type="ECO:0000256" key="6">
    <source>
        <dbReference type="ARBA" id="ARBA00022840"/>
    </source>
</evidence>
<comment type="similarity">
    <text evidence="1">Belongs to the disease resistance NB-LRR family.</text>
</comment>
<evidence type="ECO:0000256" key="1">
    <source>
        <dbReference type="ARBA" id="ARBA00008894"/>
    </source>
</evidence>
<dbReference type="InterPro" id="IPR055414">
    <property type="entry name" value="LRR_R13L4/SHOC2-like"/>
</dbReference>
<dbReference type="Pfam" id="PF23559">
    <property type="entry name" value="WHD_DRP"/>
    <property type="match status" value="1"/>
</dbReference>
<feature type="domain" description="Disease resistance protein winged helix" evidence="11">
    <location>
        <begin position="465"/>
        <end position="521"/>
    </location>
</feature>
<dbReference type="PRINTS" id="PR00364">
    <property type="entry name" value="DISEASERSIST"/>
</dbReference>
<feature type="region of interest" description="Disordered" evidence="8">
    <location>
        <begin position="51"/>
        <end position="110"/>
    </location>
</feature>
<keyword evidence="3" id="KW-0677">Repeat</keyword>
<dbReference type="Proteomes" id="UP001497457">
    <property type="component" value="Chromosome 21rd"/>
</dbReference>
<keyword evidence="2" id="KW-0433">Leucine-rich repeat</keyword>
<name>A0ABC9AP05_9POAL</name>
<evidence type="ECO:0000259" key="11">
    <source>
        <dbReference type="Pfam" id="PF23559"/>
    </source>
</evidence>
<dbReference type="InterPro" id="IPR041118">
    <property type="entry name" value="Rx_N"/>
</dbReference>
<evidence type="ECO:0000256" key="4">
    <source>
        <dbReference type="ARBA" id="ARBA00022741"/>
    </source>
</evidence>
<keyword evidence="7" id="KW-0175">Coiled coil</keyword>
<feature type="domain" description="Disease resistance N-terminal" evidence="10">
    <location>
        <begin position="109"/>
        <end position="168"/>
    </location>
</feature>
<dbReference type="InterPro" id="IPR058922">
    <property type="entry name" value="WHD_DRP"/>
</dbReference>
<reference evidence="13" key="1">
    <citation type="submission" date="2024-10" db="EMBL/GenBank/DDBJ databases">
        <authorList>
            <person name="Ryan C."/>
        </authorList>
    </citation>
    <scope>NUCLEOTIDE SEQUENCE [LARGE SCALE GENOMIC DNA]</scope>
</reference>
<dbReference type="Pfam" id="PF23598">
    <property type="entry name" value="LRR_14"/>
    <property type="match status" value="1"/>
</dbReference>